<keyword evidence="6 8" id="KW-1133">Transmembrane helix</keyword>
<organism evidence="11 13">
    <name type="scientific">Rossellomorea marisflavi</name>
    <dbReference type="NCBI Taxonomy" id="189381"/>
    <lineage>
        <taxon>Bacteria</taxon>
        <taxon>Bacillati</taxon>
        <taxon>Bacillota</taxon>
        <taxon>Bacilli</taxon>
        <taxon>Bacillales</taxon>
        <taxon>Bacillaceae</taxon>
        <taxon>Rossellomorea</taxon>
    </lineage>
</organism>
<evidence type="ECO:0000313" key="11">
    <source>
        <dbReference type="EMBL" id="KZE43947.1"/>
    </source>
</evidence>
<evidence type="ECO:0000313" key="12">
    <source>
        <dbReference type="Proteomes" id="UP000037405"/>
    </source>
</evidence>
<evidence type="ECO:0000256" key="1">
    <source>
        <dbReference type="ARBA" id="ARBA00004651"/>
    </source>
</evidence>
<evidence type="ECO:0000313" key="10">
    <source>
        <dbReference type="EMBL" id="KON82937.1"/>
    </source>
</evidence>
<evidence type="ECO:0000313" key="13">
    <source>
        <dbReference type="Proteomes" id="UP000076510"/>
    </source>
</evidence>
<dbReference type="GO" id="GO:0015920">
    <property type="term" value="P:lipopolysaccharide transport"/>
    <property type="evidence" value="ECO:0007669"/>
    <property type="project" value="TreeGrafter"/>
</dbReference>
<keyword evidence="12" id="KW-1185">Reference proteome</keyword>
<dbReference type="InterPro" id="IPR013525">
    <property type="entry name" value="ABC2_TM"/>
</dbReference>
<dbReference type="PROSITE" id="PS51012">
    <property type="entry name" value="ABC_TM2"/>
    <property type="match status" value="1"/>
</dbReference>
<dbReference type="InterPro" id="IPR047817">
    <property type="entry name" value="ABC2_TM_bact-type"/>
</dbReference>
<dbReference type="PANTHER" id="PTHR30413:SF10">
    <property type="entry name" value="CAPSULE POLYSACCHARIDE EXPORT INNER-MEMBRANE PROTEIN CTRC"/>
    <property type="match status" value="1"/>
</dbReference>
<evidence type="ECO:0000256" key="7">
    <source>
        <dbReference type="ARBA" id="ARBA00023136"/>
    </source>
</evidence>
<reference evidence="11" key="4">
    <citation type="submission" date="2016-01" db="EMBL/GenBank/DDBJ databases">
        <authorList>
            <person name="McClelland M."/>
            <person name="Jain A."/>
            <person name="Saraogi P."/>
            <person name="Mendelson R."/>
            <person name="Westerman R."/>
            <person name="SanMiguel P."/>
            <person name="Csonka L."/>
        </authorList>
    </citation>
    <scope>NUCLEOTIDE SEQUENCE</scope>
    <source>
        <strain evidence="11">M19</strain>
    </source>
</reference>
<evidence type="ECO:0000256" key="4">
    <source>
        <dbReference type="ARBA" id="ARBA00022475"/>
    </source>
</evidence>
<evidence type="ECO:0000256" key="5">
    <source>
        <dbReference type="ARBA" id="ARBA00022692"/>
    </source>
</evidence>
<protein>
    <recommendedName>
        <fullName evidence="8">Transport permease protein</fullName>
    </recommendedName>
</protein>
<name>A0A0J5V659_9BACI</name>
<feature type="transmembrane region" description="Helical" evidence="8">
    <location>
        <begin position="116"/>
        <end position="141"/>
    </location>
</feature>
<keyword evidence="5 8" id="KW-0812">Transmembrane</keyword>
<keyword evidence="4 8" id="KW-1003">Cell membrane</keyword>
<feature type="domain" description="ABC transmembrane type-2" evidence="9">
    <location>
        <begin position="35"/>
        <end position="265"/>
    </location>
</feature>
<comment type="subcellular location">
    <subcellularLocation>
        <location evidence="1 8">Cell membrane</location>
        <topology evidence="1 8">Multi-pass membrane protein</topology>
    </subcellularLocation>
</comment>
<evidence type="ECO:0000259" key="9">
    <source>
        <dbReference type="PROSITE" id="PS51012"/>
    </source>
</evidence>
<reference evidence="10" key="2">
    <citation type="submission" date="2015-07" db="EMBL/GenBank/DDBJ databases">
        <title>MeaNS - Measles Nucleotide Surveillance Program.</title>
        <authorList>
            <person name="Tran T."/>
            <person name="Druce J."/>
        </authorList>
    </citation>
    <scope>NUCLEOTIDE SEQUENCE</scope>
    <source>
        <strain evidence="10">JCM 11544</strain>
    </source>
</reference>
<feature type="transmembrane region" description="Helical" evidence="8">
    <location>
        <begin position="245"/>
        <end position="263"/>
    </location>
</feature>
<dbReference type="STRING" id="189381.GCA_900166615_00416"/>
<evidence type="ECO:0000256" key="8">
    <source>
        <dbReference type="RuleBase" id="RU361157"/>
    </source>
</evidence>
<dbReference type="Proteomes" id="UP000037405">
    <property type="component" value="Unassembled WGS sequence"/>
</dbReference>
<dbReference type="AlphaFoldDB" id="A0A0J5V659"/>
<feature type="transmembrane region" description="Helical" evidence="8">
    <location>
        <begin position="153"/>
        <end position="171"/>
    </location>
</feature>
<dbReference type="PANTHER" id="PTHR30413">
    <property type="entry name" value="INNER MEMBRANE TRANSPORT PERMEASE"/>
    <property type="match status" value="1"/>
</dbReference>
<proteinExistence type="inferred from homology"/>
<keyword evidence="3 8" id="KW-0813">Transport</keyword>
<keyword evidence="7 8" id="KW-0472">Membrane</keyword>
<evidence type="ECO:0000256" key="2">
    <source>
        <dbReference type="ARBA" id="ARBA00007783"/>
    </source>
</evidence>
<dbReference type="Proteomes" id="UP000076510">
    <property type="component" value="Unassembled WGS sequence"/>
</dbReference>
<dbReference type="EMBL" id="LQQY01000045">
    <property type="protein sequence ID" value="KZE43947.1"/>
    <property type="molecule type" value="Genomic_DNA"/>
</dbReference>
<dbReference type="OrthoDB" id="9794365at2"/>
<evidence type="ECO:0000256" key="6">
    <source>
        <dbReference type="ARBA" id="ARBA00022989"/>
    </source>
</evidence>
<sequence length="273" mass="32031">MKSALTVLKEQFTSFYLIQRLSLYELKSNNKNNYLGMLWELINPGIQIAIYWFVFGYGLKNGGQGRADVHDVPFFIWLLAGMVVWFFISPAITHSSKSVYTRIRMLSKMSFPMSAIPSYVILSKFYPHLYLTGITIILFQFMGFPVSVYYLQLPYFMVSVLAVIFALSLITSTLSTMIRDVQMVVQAVVRMLLYMSPILWNMEDLLSDRLVTIMKLNPFYYIVEGYRSALLGEGWYFIEHYQYTLYFWGLVLVLFIFGSYIHVKFRRHFVDFL</sequence>
<dbReference type="PATRIC" id="fig|189381.11.peg.740"/>
<feature type="transmembrane region" description="Helical" evidence="8">
    <location>
        <begin position="74"/>
        <end position="95"/>
    </location>
</feature>
<dbReference type="GO" id="GO:0140359">
    <property type="term" value="F:ABC-type transporter activity"/>
    <property type="evidence" value="ECO:0007669"/>
    <property type="project" value="InterPro"/>
</dbReference>
<reference evidence="12" key="1">
    <citation type="submission" date="2015-07" db="EMBL/GenBank/DDBJ databases">
        <title>Fjat-14235 jcm11544.</title>
        <authorList>
            <person name="Liu B."/>
            <person name="Wang J."/>
            <person name="Zhu Y."/>
            <person name="Liu G."/>
            <person name="Chen Q."/>
            <person name="Chen Z."/>
            <person name="Lan J."/>
            <person name="Che J."/>
            <person name="Ge C."/>
            <person name="Shi H."/>
            <person name="Pan Z."/>
            <person name="Liu X."/>
        </authorList>
    </citation>
    <scope>NUCLEOTIDE SEQUENCE [LARGE SCALE GENOMIC DNA]</scope>
    <source>
        <strain evidence="12">JCM 11544</strain>
    </source>
</reference>
<gene>
    <name evidence="10" type="ORF">AF331_19035</name>
    <name evidence="11" type="ORF">AV649_08895</name>
</gene>
<comment type="caution">
    <text evidence="11">The sequence shown here is derived from an EMBL/GenBank/DDBJ whole genome shotgun (WGS) entry which is preliminary data.</text>
</comment>
<feature type="transmembrane region" description="Helical" evidence="8">
    <location>
        <begin position="34"/>
        <end position="54"/>
    </location>
</feature>
<dbReference type="RefSeq" id="WP_048015263.1">
    <property type="nucleotide sequence ID" value="NZ_CP085398.1"/>
</dbReference>
<feature type="transmembrane region" description="Helical" evidence="8">
    <location>
        <begin position="183"/>
        <end position="200"/>
    </location>
</feature>
<dbReference type="GO" id="GO:0005886">
    <property type="term" value="C:plasma membrane"/>
    <property type="evidence" value="ECO:0007669"/>
    <property type="project" value="UniProtKB-SubCell"/>
</dbReference>
<accession>A0A0J5V659</accession>
<reference evidence="13" key="3">
    <citation type="submission" date="2016-01" db="EMBL/GenBank/DDBJ databases">
        <title>Whole genome sequencing of Bhargavaea cecembensis T14.</title>
        <authorList>
            <person name="Hong K.W."/>
        </authorList>
    </citation>
    <scope>NUCLEOTIDE SEQUENCE [LARGE SCALE GENOMIC DNA]</scope>
    <source>
        <strain evidence="13">M19</strain>
    </source>
</reference>
<dbReference type="EMBL" id="LGUE01000008">
    <property type="protein sequence ID" value="KON82937.1"/>
    <property type="molecule type" value="Genomic_DNA"/>
</dbReference>
<dbReference type="Pfam" id="PF01061">
    <property type="entry name" value="ABC2_membrane"/>
    <property type="match status" value="1"/>
</dbReference>
<comment type="similarity">
    <text evidence="2 8">Belongs to the ABC-2 integral membrane protein family.</text>
</comment>
<evidence type="ECO:0000256" key="3">
    <source>
        <dbReference type="ARBA" id="ARBA00022448"/>
    </source>
</evidence>